<dbReference type="EMBL" id="JAQQPM010000005">
    <property type="protein sequence ID" value="KAK2071421.1"/>
    <property type="molecule type" value="Genomic_DNA"/>
</dbReference>
<dbReference type="SUPFAM" id="SSF57701">
    <property type="entry name" value="Zn2/Cys6 DNA-binding domain"/>
    <property type="match status" value="1"/>
</dbReference>
<organism evidence="4 5">
    <name type="scientific">Phyllachora maydis</name>
    <dbReference type="NCBI Taxonomy" id="1825666"/>
    <lineage>
        <taxon>Eukaryota</taxon>
        <taxon>Fungi</taxon>
        <taxon>Dikarya</taxon>
        <taxon>Ascomycota</taxon>
        <taxon>Pezizomycotina</taxon>
        <taxon>Sordariomycetes</taxon>
        <taxon>Sordariomycetidae</taxon>
        <taxon>Phyllachorales</taxon>
        <taxon>Phyllachoraceae</taxon>
        <taxon>Phyllachora</taxon>
    </lineage>
</organism>
<dbReference type="PANTHER" id="PTHR47655:SF2">
    <property type="entry name" value="QUINIC ACID UTILIZATION ACTIVATOR"/>
    <property type="match status" value="1"/>
</dbReference>
<dbReference type="GO" id="GO:0000981">
    <property type="term" value="F:DNA-binding transcription factor activity, RNA polymerase II-specific"/>
    <property type="evidence" value="ECO:0007669"/>
    <property type="project" value="InterPro"/>
</dbReference>
<comment type="caution">
    <text evidence="4">The sequence shown here is derived from an EMBL/GenBank/DDBJ whole genome shotgun (WGS) entry which is preliminary data.</text>
</comment>
<evidence type="ECO:0000313" key="5">
    <source>
        <dbReference type="Proteomes" id="UP001217918"/>
    </source>
</evidence>
<keyword evidence="5" id="KW-1185">Reference proteome</keyword>
<feature type="compositionally biased region" description="Low complexity" evidence="2">
    <location>
        <begin position="1"/>
        <end position="14"/>
    </location>
</feature>
<name>A0AAD9I587_9PEZI</name>
<dbReference type="Proteomes" id="UP001217918">
    <property type="component" value="Unassembled WGS sequence"/>
</dbReference>
<dbReference type="PROSITE" id="PS00463">
    <property type="entry name" value="ZN2_CY6_FUNGAL_1"/>
    <property type="match status" value="1"/>
</dbReference>
<dbReference type="CDD" id="cd00067">
    <property type="entry name" value="GAL4"/>
    <property type="match status" value="1"/>
</dbReference>
<dbReference type="GO" id="GO:0008270">
    <property type="term" value="F:zinc ion binding"/>
    <property type="evidence" value="ECO:0007669"/>
    <property type="project" value="InterPro"/>
</dbReference>
<dbReference type="SMART" id="SM00066">
    <property type="entry name" value="GAL4"/>
    <property type="match status" value="1"/>
</dbReference>
<accession>A0AAD9I587</accession>
<dbReference type="PROSITE" id="PS50048">
    <property type="entry name" value="ZN2_CY6_FUNGAL_2"/>
    <property type="match status" value="1"/>
</dbReference>
<dbReference type="Pfam" id="PF00172">
    <property type="entry name" value="Zn_clus"/>
    <property type="match status" value="1"/>
</dbReference>
<dbReference type="GO" id="GO:0045944">
    <property type="term" value="P:positive regulation of transcription by RNA polymerase II"/>
    <property type="evidence" value="ECO:0007669"/>
    <property type="project" value="TreeGrafter"/>
</dbReference>
<feature type="region of interest" description="Disordered" evidence="2">
    <location>
        <begin position="1"/>
        <end position="44"/>
    </location>
</feature>
<gene>
    <name evidence="4" type="ORF">P8C59_005849</name>
</gene>
<keyword evidence="1" id="KW-0539">Nucleus</keyword>
<reference evidence="4" key="1">
    <citation type="journal article" date="2023" name="Mol. Plant Microbe Interact.">
        <title>Elucidating the Obligate Nature and Biological Capacity of an Invasive Fungal Corn Pathogen.</title>
        <authorList>
            <person name="MacCready J.S."/>
            <person name="Roggenkamp E.M."/>
            <person name="Gdanetz K."/>
            <person name="Chilvers M.I."/>
        </authorList>
    </citation>
    <scope>NUCLEOTIDE SEQUENCE</scope>
    <source>
        <strain evidence="4">PM02</strain>
    </source>
</reference>
<evidence type="ECO:0000256" key="1">
    <source>
        <dbReference type="ARBA" id="ARBA00023242"/>
    </source>
</evidence>
<dbReference type="PANTHER" id="PTHR47655">
    <property type="entry name" value="QUINIC ACID UTILIZATION ACTIVATOR"/>
    <property type="match status" value="1"/>
</dbReference>
<protein>
    <recommendedName>
        <fullName evidence="3">Zn(2)-C6 fungal-type domain-containing protein</fullName>
    </recommendedName>
</protein>
<dbReference type="AlphaFoldDB" id="A0AAD9I587"/>
<dbReference type="Gene3D" id="4.10.240.10">
    <property type="entry name" value="Zn(2)-C6 fungal-type DNA-binding domain"/>
    <property type="match status" value="1"/>
</dbReference>
<dbReference type="InterPro" id="IPR036864">
    <property type="entry name" value="Zn2-C6_fun-type_DNA-bd_sf"/>
</dbReference>
<sequence length="163" mass="17666">MPSTSTSTSASSSSSKRKATDAENPSDDPASALPEPPKRQRVSRACDQCRAAREKCDGIQPQCHPCLSQNRPCTYQVGGNFSSRQKKEAETIDYTGGGGRARPSFSGPPLDYDAILDDLGSLDYTDRIESDQQFMANLGFAPGCDLADILTREFGAAWNSSWY</sequence>
<feature type="region of interest" description="Disordered" evidence="2">
    <location>
        <begin position="78"/>
        <end position="106"/>
    </location>
</feature>
<dbReference type="InterPro" id="IPR001138">
    <property type="entry name" value="Zn2Cys6_DnaBD"/>
</dbReference>
<evidence type="ECO:0000313" key="4">
    <source>
        <dbReference type="EMBL" id="KAK2071421.1"/>
    </source>
</evidence>
<dbReference type="InterPro" id="IPR052783">
    <property type="entry name" value="Metabolic/Drug-Res_Regulator"/>
</dbReference>
<feature type="domain" description="Zn(2)-C6 fungal-type" evidence="3">
    <location>
        <begin position="45"/>
        <end position="75"/>
    </location>
</feature>
<evidence type="ECO:0000259" key="3">
    <source>
        <dbReference type="PROSITE" id="PS50048"/>
    </source>
</evidence>
<evidence type="ECO:0000256" key="2">
    <source>
        <dbReference type="SAM" id="MobiDB-lite"/>
    </source>
</evidence>
<proteinExistence type="predicted"/>